<feature type="binding site" evidence="5">
    <location>
        <position position="137"/>
    </location>
    <ligand>
        <name>Mn(2+)</name>
        <dbReference type="ChEBI" id="CHEBI:29035"/>
        <label>2</label>
    </ligand>
</feature>
<dbReference type="GO" id="GO:0046872">
    <property type="term" value="F:metal ion binding"/>
    <property type="evidence" value="ECO:0007669"/>
    <property type="project" value="UniProtKB-KW"/>
</dbReference>
<dbReference type="Pfam" id="PF01546">
    <property type="entry name" value="Peptidase_M20"/>
    <property type="match status" value="1"/>
</dbReference>
<name>A0A4D6NAQ4_VIGUN</name>
<organism evidence="8 9">
    <name type="scientific">Vigna unguiculata</name>
    <name type="common">Cowpea</name>
    <dbReference type="NCBI Taxonomy" id="3917"/>
    <lineage>
        <taxon>Eukaryota</taxon>
        <taxon>Viridiplantae</taxon>
        <taxon>Streptophyta</taxon>
        <taxon>Embryophyta</taxon>
        <taxon>Tracheophyta</taxon>
        <taxon>Spermatophyta</taxon>
        <taxon>Magnoliopsida</taxon>
        <taxon>eudicotyledons</taxon>
        <taxon>Gunneridae</taxon>
        <taxon>Pentapetalae</taxon>
        <taxon>rosids</taxon>
        <taxon>fabids</taxon>
        <taxon>Fabales</taxon>
        <taxon>Fabaceae</taxon>
        <taxon>Papilionoideae</taxon>
        <taxon>50 kb inversion clade</taxon>
        <taxon>NPAAA clade</taxon>
        <taxon>indigoferoid/millettioid clade</taxon>
        <taxon>Phaseoleae</taxon>
        <taxon>Vigna</taxon>
    </lineage>
</organism>
<evidence type="ECO:0000256" key="1">
    <source>
        <dbReference type="ARBA" id="ARBA00006153"/>
    </source>
</evidence>
<dbReference type="EMBL" id="CP039354">
    <property type="protein sequence ID" value="QCE09027.1"/>
    <property type="molecule type" value="Genomic_DNA"/>
</dbReference>
<dbReference type="OrthoDB" id="6119954at2759"/>
<evidence type="ECO:0000256" key="3">
    <source>
        <dbReference type="ARBA" id="ARBA00022801"/>
    </source>
</evidence>
<dbReference type="NCBIfam" id="TIGR01891">
    <property type="entry name" value="amidohydrolases"/>
    <property type="match status" value="1"/>
</dbReference>
<dbReference type="InterPro" id="IPR002933">
    <property type="entry name" value="Peptidase_M20"/>
</dbReference>
<accession>A0A4D6NAQ4</accession>
<reference evidence="8 9" key="1">
    <citation type="submission" date="2019-04" db="EMBL/GenBank/DDBJ databases">
        <title>An improved genome assembly and genetic linkage map for asparagus bean, Vigna unguiculata ssp. sesquipedialis.</title>
        <authorList>
            <person name="Xia Q."/>
            <person name="Zhang R."/>
            <person name="Dong Y."/>
        </authorList>
    </citation>
    <scope>NUCLEOTIDE SEQUENCE [LARGE SCALE GENOMIC DNA]</scope>
    <source>
        <tissue evidence="8">Leaf</tissue>
    </source>
</reference>
<gene>
    <name evidence="8" type="ORF">DEO72_LG10g246</name>
</gene>
<keyword evidence="4 5" id="KW-0464">Manganese</keyword>
<dbReference type="CDD" id="cd08017">
    <property type="entry name" value="M20_IAA_Hyd"/>
    <property type="match status" value="1"/>
</dbReference>
<evidence type="ECO:0000256" key="5">
    <source>
        <dbReference type="PIRSR" id="PIRSR005962-1"/>
    </source>
</evidence>
<feature type="chain" id="PRO_5020036364" evidence="6">
    <location>
        <begin position="25"/>
        <end position="444"/>
    </location>
</feature>
<evidence type="ECO:0000256" key="4">
    <source>
        <dbReference type="ARBA" id="ARBA00023211"/>
    </source>
</evidence>
<feature type="binding site" evidence="5">
    <location>
        <position position="139"/>
    </location>
    <ligand>
        <name>Mn(2+)</name>
        <dbReference type="ChEBI" id="CHEBI:29035"/>
        <label>2</label>
    </ligand>
</feature>
<evidence type="ECO:0000313" key="9">
    <source>
        <dbReference type="Proteomes" id="UP000501690"/>
    </source>
</evidence>
<dbReference type="PANTHER" id="PTHR11014">
    <property type="entry name" value="PEPTIDASE M20 FAMILY MEMBER"/>
    <property type="match status" value="1"/>
</dbReference>
<feature type="signal peptide" evidence="6">
    <location>
        <begin position="1"/>
        <end position="24"/>
    </location>
</feature>
<dbReference type="Gene3D" id="3.30.70.360">
    <property type="match status" value="1"/>
</dbReference>
<feature type="domain" description="Peptidase M20 dimerisation" evidence="7">
    <location>
        <begin position="217"/>
        <end position="312"/>
    </location>
</feature>
<dbReference type="PANTHER" id="PTHR11014:SF55">
    <property type="entry name" value="IAA-AMINO ACID HYDROLASE ILR1-LIKE 4"/>
    <property type="match status" value="1"/>
</dbReference>
<dbReference type="PIRSF" id="PIRSF005962">
    <property type="entry name" value="Pept_M20D_amidohydro"/>
    <property type="match status" value="1"/>
</dbReference>
<keyword evidence="3 8" id="KW-0378">Hydrolase</keyword>
<dbReference type="FunFam" id="3.30.70.360:FF:000001">
    <property type="entry name" value="N-acetyldiaminopimelate deacetylase"/>
    <property type="match status" value="1"/>
</dbReference>
<dbReference type="Pfam" id="PF07687">
    <property type="entry name" value="M20_dimer"/>
    <property type="match status" value="1"/>
</dbReference>
<keyword evidence="2 6" id="KW-0732">Signal</keyword>
<feature type="binding site" evidence="5">
    <location>
        <position position="400"/>
    </location>
    <ligand>
        <name>Mn(2+)</name>
        <dbReference type="ChEBI" id="CHEBI:29035"/>
        <label>2</label>
    </ligand>
</feature>
<feature type="binding site" evidence="5">
    <location>
        <position position="197"/>
    </location>
    <ligand>
        <name>Mn(2+)</name>
        <dbReference type="ChEBI" id="CHEBI:29035"/>
        <label>2</label>
    </ligand>
</feature>
<dbReference type="GO" id="GO:0005783">
    <property type="term" value="C:endoplasmic reticulum"/>
    <property type="evidence" value="ECO:0007669"/>
    <property type="project" value="TreeGrafter"/>
</dbReference>
<sequence length="444" mass="48610">MVFFLSRVNLFIAFHLLLVTPIFAESSFSSNAISTTKFLDLAKDPQLFDWMVGIRRKIHENPELGYEEFETSELIRVELDKLGISYKYPVAVTGVIGFIGTGLPPFVALRADMDALPMQELVEWEHKSKVPGKMHACGHDAHVAMLLGAAKILKKHENEIRGTVVLVFQPAEEGGAGARKILDAGVLENISAIFGLHITPTFPIGEVAARAGPIFAGSGFFEATINGRGGHAAIPQHSIDPILAASNVIVSLQHIVSREANPLDSQVLTVGKFQGGGAFNVIPDSVTIGGTFRAFSRESFMQLRHRIEQVITGQAAVQRCNATVNFLDEEKPFFPPTVNNGDLHEFFQSVAGSLIGANKVKDLQPLMGSEDFAFYQEVFPGYFFLLGMEDASVERLELPHSPYYKINEDALPYGAALHASLATTYLLKLNQEVPVVEGKHHDEL</sequence>
<evidence type="ECO:0000256" key="6">
    <source>
        <dbReference type="SAM" id="SignalP"/>
    </source>
</evidence>
<dbReference type="Gramene" id="Vigun05g277600.1.v1.2">
    <property type="protein sequence ID" value="Vigun05g277600.1.v1.2"/>
    <property type="gene ID" value="Vigun05g277600.v1.2"/>
</dbReference>
<dbReference type="Proteomes" id="UP000501690">
    <property type="component" value="Linkage Group LG10"/>
</dbReference>
<dbReference type="InterPro" id="IPR011650">
    <property type="entry name" value="Peptidase_M20_dimer"/>
</dbReference>
<dbReference type="InterPro" id="IPR044757">
    <property type="entry name" value="ILR1-like_Hyd"/>
</dbReference>
<dbReference type="InterPro" id="IPR017439">
    <property type="entry name" value="Amidohydrolase"/>
</dbReference>
<dbReference type="InterPro" id="IPR036264">
    <property type="entry name" value="Bact_exopeptidase_dim_dom"/>
</dbReference>
<evidence type="ECO:0000259" key="7">
    <source>
        <dbReference type="Pfam" id="PF07687"/>
    </source>
</evidence>
<feature type="binding site" evidence="5">
    <location>
        <position position="173"/>
    </location>
    <ligand>
        <name>Mn(2+)</name>
        <dbReference type="ChEBI" id="CHEBI:29035"/>
        <label>1</label>
    </ligand>
</feature>
<dbReference type="GO" id="GO:0009850">
    <property type="term" value="P:auxin metabolic process"/>
    <property type="evidence" value="ECO:0007669"/>
    <property type="project" value="InterPro"/>
</dbReference>
<comment type="similarity">
    <text evidence="1">Belongs to the peptidase M20 family.</text>
</comment>
<keyword evidence="9" id="KW-1185">Reference proteome</keyword>
<dbReference type="GO" id="GO:0010179">
    <property type="term" value="F:IAA-Ala conjugate hydrolase activity"/>
    <property type="evidence" value="ECO:0007669"/>
    <property type="project" value="TreeGrafter"/>
</dbReference>
<proteinExistence type="inferred from homology"/>
<dbReference type="SUPFAM" id="SSF53187">
    <property type="entry name" value="Zn-dependent exopeptidases"/>
    <property type="match status" value="1"/>
</dbReference>
<keyword evidence="5" id="KW-0479">Metal-binding</keyword>
<evidence type="ECO:0000313" key="8">
    <source>
        <dbReference type="EMBL" id="QCE09027.1"/>
    </source>
</evidence>
<dbReference type="Gene3D" id="3.40.630.10">
    <property type="entry name" value="Zn peptidases"/>
    <property type="match status" value="1"/>
</dbReference>
<protein>
    <submittedName>
        <fullName evidence="8">IAA-amino acid hydrolase</fullName>
    </submittedName>
</protein>
<dbReference type="AlphaFoldDB" id="A0A4D6NAQ4"/>
<comment type="cofactor">
    <cofactor evidence="5">
        <name>Mn(2+)</name>
        <dbReference type="ChEBI" id="CHEBI:29035"/>
    </cofactor>
    <text evidence="5">The Mn(2+) ion enhances activity.</text>
</comment>
<dbReference type="SUPFAM" id="SSF55031">
    <property type="entry name" value="Bacterial exopeptidase dimerisation domain"/>
    <property type="match status" value="1"/>
</dbReference>
<evidence type="ECO:0000256" key="2">
    <source>
        <dbReference type="ARBA" id="ARBA00022729"/>
    </source>
</evidence>